<dbReference type="EMBL" id="CP060394">
    <property type="protein sequence ID" value="QNI34795.1"/>
    <property type="molecule type" value="Genomic_DNA"/>
</dbReference>
<dbReference type="GO" id="GO:0006680">
    <property type="term" value="P:glucosylceramide catabolic process"/>
    <property type="evidence" value="ECO:0007669"/>
    <property type="project" value="InterPro"/>
</dbReference>
<dbReference type="InterPro" id="IPR006775">
    <property type="entry name" value="GH116_catalytic"/>
</dbReference>
<evidence type="ECO:0000313" key="4">
    <source>
        <dbReference type="Proteomes" id="UP000515312"/>
    </source>
</evidence>
<name>A0A7G8BQH5_9BACT</name>
<dbReference type="Pfam" id="PF04685">
    <property type="entry name" value="DUF608"/>
    <property type="match status" value="1"/>
</dbReference>
<sequence>MARFGGAGKLPLDRFIFVVLLFLINCPNLLADDQIPQAAWHIAIGQPPPNPGGKKPSLPTDIDDGFWQGAPVGGLGAGTFSRSYRGNFERWHVKVGVHKYENVPGNQFAVFVQPEDGTAKAVALSTGKPLNGALSAWDWSYPAGKGEYAALYPKSWFAYDPEVLGIKLTLEQFSPLLPNNYQESSYPVALYNWYAENPSDKKITVSLLFSWTNMVGWFRDQSAGFSTALSNQDKNRYVTEDLNGPTGSAESLRGIIFDRIRTGAVRDEWDGQFAIAVKDGPGFEVSYLTTFYPQLTGDEVWRPFATDGRLPNANPDVASSGEQIAGAIAVRFTLDPHEKKLVPMALSWDLPLIQFGGGRKWVRHYTKFFGAEGTNAWKIAKVALEKDEEWSKAIDEWQKPYIEDESKPLWYRGELFNEMYILADGGTVWAHELDGMGNPKHFSSKDEDSFSYLECFDYPDYGTLDVRFYGSFSLIRFWPELEKQEMREYADTVQESNPQRYLWIWQALHEHKFVTMERKTAGSVPHDLGAPAEDPFVNVNQYNYQDVSNWRDLNSKFVLMIWRDYVYTGSKDLTFLHYAWNGVKAAMEHLRQYDTDGDGLIENGGFPDQTYDDWIATGESAYSGGLYLAALRATTEIALKVGDTNAASEYNSLFRKAQLAYITKLWNGTYFDYDTRSEYRSDIMADQLAGQWYANLTGLGDLVPKRMRLSALKTVYSNNVMLFGNGEIGAANGMGPKGEPLDQNPQVTEVWTGTTFGVASHMLSEGMRDEAFKTAEGVYNVVWRDRGYFFRTPEAYDEDGMYRASMYMRPGAIWSMEYAMELAKQEPSKKK</sequence>
<dbReference type="InterPro" id="IPR052566">
    <property type="entry name" value="Non-lysos_glucosylceramidase"/>
</dbReference>
<dbReference type="GO" id="GO:0016020">
    <property type="term" value="C:membrane"/>
    <property type="evidence" value="ECO:0007669"/>
    <property type="project" value="InterPro"/>
</dbReference>
<evidence type="ECO:0000259" key="2">
    <source>
        <dbReference type="Pfam" id="PF12215"/>
    </source>
</evidence>
<dbReference type="PANTHER" id="PTHR12654:SF0">
    <property type="entry name" value="NON-LYSOSOMAL GLUCOSYLCERAMIDASE"/>
    <property type="match status" value="1"/>
</dbReference>
<dbReference type="GO" id="GO:0008422">
    <property type="term" value="F:beta-glucosidase activity"/>
    <property type="evidence" value="ECO:0007669"/>
    <property type="project" value="TreeGrafter"/>
</dbReference>
<gene>
    <name evidence="3" type="ORF">H7849_04560</name>
</gene>
<dbReference type="AlphaFoldDB" id="A0A7G8BQH5"/>
<keyword evidence="4" id="KW-1185">Reference proteome</keyword>
<dbReference type="PANTHER" id="PTHR12654">
    <property type="entry name" value="BILE ACID BETA-GLUCOSIDASE-RELATED"/>
    <property type="match status" value="1"/>
</dbReference>
<dbReference type="InterPro" id="IPR012341">
    <property type="entry name" value="6hp_glycosidase-like_sf"/>
</dbReference>
<feature type="domain" description="Glycosyl-hydrolase family 116 N-terminal" evidence="2">
    <location>
        <begin position="69"/>
        <end position="390"/>
    </location>
</feature>
<evidence type="ECO:0000259" key="1">
    <source>
        <dbReference type="Pfam" id="PF04685"/>
    </source>
</evidence>
<dbReference type="InterPro" id="IPR014551">
    <property type="entry name" value="B_Glucosidase_GBA2-typ"/>
</dbReference>
<organism evidence="3 4">
    <name type="scientific">Alloacidobacterium dinghuense</name>
    <dbReference type="NCBI Taxonomy" id="2763107"/>
    <lineage>
        <taxon>Bacteria</taxon>
        <taxon>Pseudomonadati</taxon>
        <taxon>Acidobacteriota</taxon>
        <taxon>Terriglobia</taxon>
        <taxon>Terriglobales</taxon>
        <taxon>Acidobacteriaceae</taxon>
        <taxon>Alloacidobacterium</taxon>
    </lineage>
</organism>
<dbReference type="InterPro" id="IPR024462">
    <property type="entry name" value="GH116_N"/>
</dbReference>
<dbReference type="SUPFAM" id="SSF48208">
    <property type="entry name" value="Six-hairpin glycosidases"/>
    <property type="match status" value="1"/>
</dbReference>
<accession>A0A7G8BQH5</accession>
<dbReference type="InterPro" id="IPR008928">
    <property type="entry name" value="6-hairpin_glycosidase_sf"/>
</dbReference>
<evidence type="ECO:0000313" key="3">
    <source>
        <dbReference type="EMBL" id="QNI34795.1"/>
    </source>
</evidence>
<dbReference type="KEGG" id="adin:H7849_04560"/>
<reference evidence="3 4" key="1">
    <citation type="submission" date="2020-08" db="EMBL/GenBank/DDBJ databases">
        <title>Edaphobacter telluris sp. nov. and Acidobacterium dinghuensis sp. nov., two acidobacteria isolated from forest soil.</title>
        <authorList>
            <person name="Fu J."/>
            <person name="Qiu L."/>
        </authorList>
    </citation>
    <scope>NUCLEOTIDE SEQUENCE [LARGE SCALE GENOMIC DNA]</scope>
    <source>
        <strain evidence="3">4Y35</strain>
    </source>
</reference>
<dbReference type="Gene3D" id="1.50.10.10">
    <property type="match status" value="1"/>
</dbReference>
<dbReference type="GO" id="GO:0005975">
    <property type="term" value="P:carbohydrate metabolic process"/>
    <property type="evidence" value="ECO:0007669"/>
    <property type="project" value="InterPro"/>
</dbReference>
<proteinExistence type="predicted"/>
<dbReference type="Pfam" id="PF12215">
    <property type="entry name" value="Glyco_hydr_116N"/>
    <property type="match status" value="1"/>
</dbReference>
<feature type="domain" description="Glycosyl-hydrolase family 116 catalytic region" evidence="1">
    <location>
        <begin position="449"/>
        <end position="816"/>
    </location>
</feature>
<dbReference type="PIRSF" id="PIRSF028944">
    <property type="entry name" value="Beta_gluc_GBA2"/>
    <property type="match status" value="1"/>
</dbReference>
<protein>
    <submittedName>
        <fullName evidence="3">Glucosylceramidase</fullName>
    </submittedName>
</protein>
<dbReference type="Proteomes" id="UP000515312">
    <property type="component" value="Chromosome"/>
</dbReference>
<dbReference type="GO" id="GO:0004348">
    <property type="term" value="F:glucosylceramidase activity"/>
    <property type="evidence" value="ECO:0007669"/>
    <property type="project" value="InterPro"/>
</dbReference>